<dbReference type="PROSITE" id="PS50994">
    <property type="entry name" value="INTEGRASE"/>
    <property type="match status" value="1"/>
</dbReference>
<dbReference type="EMBL" id="CP072943">
    <property type="protein sequence ID" value="QTX33259.1"/>
    <property type="molecule type" value="Genomic_DNA"/>
</dbReference>
<dbReference type="EMBL" id="CP072943">
    <property type="protein sequence ID" value="QTX33254.1"/>
    <property type="molecule type" value="Genomic_DNA"/>
</dbReference>
<dbReference type="GO" id="GO:0015074">
    <property type="term" value="P:DNA integration"/>
    <property type="evidence" value="ECO:0007669"/>
    <property type="project" value="InterPro"/>
</dbReference>
<dbReference type="Gene3D" id="3.30.420.10">
    <property type="entry name" value="Ribonuclease H-like superfamily/Ribonuclease H"/>
    <property type="match status" value="1"/>
</dbReference>
<dbReference type="KEGG" id="aram:KAR29_04050"/>
<dbReference type="InterPro" id="IPR036397">
    <property type="entry name" value="RNaseH_sf"/>
</dbReference>
<dbReference type="SUPFAM" id="SSF46689">
    <property type="entry name" value="Homeodomain-like"/>
    <property type="match status" value="1"/>
</dbReference>
<evidence type="ECO:0000313" key="5">
    <source>
        <dbReference type="EMBL" id="QTX33492.1"/>
    </source>
</evidence>
<dbReference type="PANTHER" id="PTHR46889">
    <property type="entry name" value="TRANSPOSASE INSF FOR INSERTION SEQUENCE IS3B-RELATED"/>
    <property type="match status" value="1"/>
</dbReference>
<dbReference type="PANTHER" id="PTHR46889:SF4">
    <property type="entry name" value="TRANSPOSASE INSO FOR INSERTION SEQUENCE ELEMENT IS911B-RELATED"/>
    <property type="match status" value="1"/>
</dbReference>
<dbReference type="InterPro" id="IPR012337">
    <property type="entry name" value="RNaseH-like_sf"/>
</dbReference>
<evidence type="ECO:0000313" key="2">
    <source>
        <dbReference type="EMBL" id="QTX33081.1"/>
    </source>
</evidence>
<dbReference type="EMBL" id="CP072943">
    <property type="protein sequence ID" value="QTX33492.1"/>
    <property type="molecule type" value="Genomic_DNA"/>
</dbReference>
<reference evidence="3" key="2">
    <citation type="journal article" date="2023" name="Int. J. Syst. Evol. Microbiol.">
        <title>&lt;i&gt;Aminithiophilus ramosus&lt;/i&gt; gen. nov., sp. nov., a sulphur-reducing bacterium isolated from a pyrite-forming enrichment culture, and taxonomic revision of the family &lt;i&gt;Synergistaceae&lt;/i&gt;.</title>
        <authorList>
            <person name="Pradel N."/>
            <person name="Fardeau M.L."/>
            <person name="Bunk B."/>
            <person name="Sproer C."/>
            <person name="Boedeker C."/>
            <person name="Wolf J."/>
            <person name="Neumann-Schaal M."/>
            <person name="Pester M."/>
            <person name="Spring S."/>
        </authorList>
    </citation>
    <scope>NUCLEOTIDE SEQUENCE</scope>
    <source>
        <strain evidence="3">J.5.4.2-T.3.5.2</strain>
    </source>
</reference>
<dbReference type="InterPro" id="IPR009057">
    <property type="entry name" value="Homeodomain-like_sf"/>
</dbReference>
<proteinExistence type="predicted"/>
<dbReference type="Proteomes" id="UP000671879">
    <property type="component" value="Chromosome"/>
</dbReference>
<dbReference type="Pfam" id="PF00665">
    <property type="entry name" value="rve"/>
    <property type="match status" value="1"/>
</dbReference>
<gene>
    <name evidence="2" type="ORF">KAR29_04050</name>
    <name evidence="3" type="ORF">KAR29_05030</name>
    <name evidence="4" type="ORF">KAR29_05055</name>
    <name evidence="5" type="ORF">KAR29_06415</name>
</gene>
<dbReference type="Pfam" id="PF13276">
    <property type="entry name" value="HTH_21"/>
    <property type="match status" value="1"/>
</dbReference>
<protein>
    <submittedName>
        <fullName evidence="3">IS3 family transposase</fullName>
    </submittedName>
</protein>
<dbReference type="Pfam" id="PF13333">
    <property type="entry name" value="rve_2"/>
    <property type="match status" value="1"/>
</dbReference>
<dbReference type="RefSeq" id="WP_274374357.1">
    <property type="nucleotide sequence ID" value="NZ_CP072943.1"/>
</dbReference>
<dbReference type="KEGG" id="aram:KAR29_05055"/>
<evidence type="ECO:0000313" key="4">
    <source>
        <dbReference type="EMBL" id="QTX33259.1"/>
    </source>
</evidence>
<dbReference type="NCBIfam" id="NF033516">
    <property type="entry name" value="transpos_IS3"/>
    <property type="match status" value="1"/>
</dbReference>
<accession>A0A9Q7AFH6</accession>
<dbReference type="InterPro" id="IPR048020">
    <property type="entry name" value="Transpos_IS3"/>
</dbReference>
<sequence length="377" mass="43634">MAAKRQRRSAEFKSKVAFAALKGDKTLAQLSGEFEVSAVQIGQWKKQLLQGGPEIFQRKGTPMDVETLMAPLYQEIGRLKMELDWLKKKSQALTLEGKRTSIDPEHPSISVRRQCDLLDLNRSSFYYASSSATETAENLEIMELIDGRYTCAPSYGSRRMTAWLRRQGQDVNRKRIGRLMRLMGLEGIGPKPGTSKPHPEHEIYPYLLRNAVIVRPNQVWSTDVTYLPMSGGFMYLAAVIDWHSRFVLSWELSNTLDAEFCVVALDRALRQGTPEIFNTDQGCQFTSKAFLSLLKEKEIRISMDGRGRALDNIFVERFWRTLKYEWLYLNDYERVRDLRCGLREYMDFYNDERLHSSLNYRTPREVHFADREGPMAV</sequence>
<dbReference type="AlphaFoldDB" id="A0A9Q7AFH6"/>
<feature type="domain" description="Integrase catalytic" evidence="1">
    <location>
        <begin position="212"/>
        <end position="371"/>
    </location>
</feature>
<dbReference type="KEGG" id="aram:KAR29_06415"/>
<dbReference type="SUPFAM" id="SSF53098">
    <property type="entry name" value="Ribonuclease H-like"/>
    <property type="match status" value="1"/>
</dbReference>
<dbReference type="InterPro" id="IPR001584">
    <property type="entry name" value="Integrase_cat-core"/>
</dbReference>
<evidence type="ECO:0000313" key="3">
    <source>
        <dbReference type="EMBL" id="QTX33254.1"/>
    </source>
</evidence>
<dbReference type="InterPro" id="IPR050900">
    <property type="entry name" value="Transposase_IS3/IS150/IS904"/>
</dbReference>
<dbReference type="InterPro" id="IPR025948">
    <property type="entry name" value="HTH-like_dom"/>
</dbReference>
<dbReference type="EMBL" id="CP072943">
    <property type="protein sequence ID" value="QTX33081.1"/>
    <property type="molecule type" value="Genomic_DNA"/>
</dbReference>
<reference evidence="6" key="1">
    <citation type="submission" date="2021-04" db="EMBL/GenBank/DDBJ databases">
        <title>A novel Synergistetes isolate from a pyrite-forming mixed culture.</title>
        <authorList>
            <person name="Bunk B."/>
            <person name="Sproer C."/>
            <person name="Spring S."/>
            <person name="Pester M."/>
        </authorList>
    </citation>
    <scope>NUCLEOTIDE SEQUENCE [LARGE SCALE GENOMIC DNA]</scope>
    <source>
        <strain evidence="6">J.5.4.2-T.3.5.2</strain>
    </source>
</reference>
<keyword evidence="6" id="KW-1185">Reference proteome</keyword>
<evidence type="ECO:0000313" key="6">
    <source>
        <dbReference type="Proteomes" id="UP000671879"/>
    </source>
</evidence>
<dbReference type="KEGG" id="aram:KAR29_05030"/>
<evidence type="ECO:0000259" key="1">
    <source>
        <dbReference type="PROSITE" id="PS50994"/>
    </source>
</evidence>
<dbReference type="GO" id="GO:0003676">
    <property type="term" value="F:nucleic acid binding"/>
    <property type="evidence" value="ECO:0007669"/>
    <property type="project" value="InterPro"/>
</dbReference>
<name>A0A9Q7AFH6_9BACT</name>
<organism evidence="3 6">
    <name type="scientific">Aminithiophilus ramosus</name>
    <dbReference type="NCBI Taxonomy" id="3029084"/>
    <lineage>
        <taxon>Bacteria</taxon>
        <taxon>Thermotogati</taxon>
        <taxon>Synergistota</taxon>
        <taxon>Synergistia</taxon>
        <taxon>Synergistales</taxon>
        <taxon>Aminithiophilaceae</taxon>
        <taxon>Aminithiophilus</taxon>
    </lineage>
</organism>